<comment type="similarity">
    <text evidence="1 2">Belongs to the enoyl-CoA hydratase/isomerase family.</text>
</comment>
<accession>A0A1I4W073</accession>
<dbReference type="Proteomes" id="UP000183413">
    <property type="component" value="Unassembled WGS sequence"/>
</dbReference>
<dbReference type="InterPro" id="IPR029045">
    <property type="entry name" value="ClpP/crotonase-like_dom_sf"/>
</dbReference>
<evidence type="ECO:0000313" key="4">
    <source>
        <dbReference type="Proteomes" id="UP000183413"/>
    </source>
</evidence>
<dbReference type="GO" id="GO:0003824">
    <property type="term" value="F:catalytic activity"/>
    <property type="evidence" value="ECO:0007669"/>
    <property type="project" value="InterPro"/>
</dbReference>
<dbReference type="eggNOG" id="COG1024">
    <property type="taxonomic scope" value="Bacteria"/>
</dbReference>
<organism evidence="3 4">
    <name type="scientific">Actinomadura madurae</name>
    <dbReference type="NCBI Taxonomy" id="1993"/>
    <lineage>
        <taxon>Bacteria</taxon>
        <taxon>Bacillati</taxon>
        <taxon>Actinomycetota</taxon>
        <taxon>Actinomycetes</taxon>
        <taxon>Streptosporangiales</taxon>
        <taxon>Thermomonosporaceae</taxon>
        <taxon>Actinomadura</taxon>
    </lineage>
</organism>
<proteinExistence type="inferred from homology"/>
<keyword evidence="4" id="KW-1185">Reference proteome</keyword>
<dbReference type="InterPro" id="IPR001753">
    <property type="entry name" value="Enoyl-CoA_hydra/iso"/>
</dbReference>
<name>A0A1I4W073_9ACTN</name>
<dbReference type="Pfam" id="PF00378">
    <property type="entry name" value="ECH_1"/>
    <property type="match status" value="1"/>
</dbReference>
<dbReference type="PANTHER" id="PTHR43802">
    <property type="entry name" value="ENOYL-COA HYDRATASE"/>
    <property type="match status" value="1"/>
</dbReference>
<dbReference type="RefSeq" id="WP_075019612.1">
    <property type="nucleotide sequence ID" value="NZ_FOVH01000001.1"/>
</dbReference>
<dbReference type="Gene3D" id="3.90.226.10">
    <property type="entry name" value="2-enoyl-CoA Hydratase, Chain A, domain 1"/>
    <property type="match status" value="1"/>
</dbReference>
<dbReference type="OrthoDB" id="4284283at2"/>
<evidence type="ECO:0000256" key="1">
    <source>
        <dbReference type="ARBA" id="ARBA00005254"/>
    </source>
</evidence>
<gene>
    <name evidence="3" type="ORF">SAMN04489713_101108</name>
</gene>
<dbReference type="SUPFAM" id="SSF52096">
    <property type="entry name" value="ClpP/crotonase"/>
    <property type="match status" value="1"/>
</dbReference>
<dbReference type="InterPro" id="IPR018376">
    <property type="entry name" value="Enoyl-CoA_hyd/isom_CS"/>
</dbReference>
<dbReference type="AlphaFoldDB" id="A0A1I4W073"/>
<dbReference type="STRING" id="1993.SAMN04489713_101108"/>
<dbReference type="PROSITE" id="PS00166">
    <property type="entry name" value="ENOYL_COA_HYDRATASE"/>
    <property type="match status" value="1"/>
</dbReference>
<dbReference type="CDD" id="cd06558">
    <property type="entry name" value="crotonase-like"/>
    <property type="match status" value="1"/>
</dbReference>
<reference evidence="3 4" key="1">
    <citation type="submission" date="2016-10" db="EMBL/GenBank/DDBJ databases">
        <authorList>
            <person name="de Groot N.N."/>
        </authorList>
    </citation>
    <scope>NUCLEOTIDE SEQUENCE [LARGE SCALE GENOMIC DNA]</scope>
    <source>
        <strain evidence="3 4">DSM 43067</strain>
    </source>
</reference>
<sequence>MTVRTERRGPVEIITLDRPSRRNAVDAPTARRLAGAVRDFLSGDAAVAVLTGADGTFCAGNDLKAMAAGEFPAPSLVGPPPMAVTRTRPSKPVIAAIEGYCFGGGFELALWCDLRVASETAEFGLLNFEHGLPSLDGATVRLPRLIGQSRALDVLLTARRVPAREAADWGLVTTLTPPGDALGTALALAGRVAALPQPALRAARTSLRTQSPLPEHEALMNEAVLALTSPPPSAERA</sequence>
<dbReference type="EMBL" id="FOVH01000001">
    <property type="protein sequence ID" value="SFN06968.1"/>
    <property type="molecule type" value="Genomic_DNA"/>
</dbReference>
<protein>
    <submittedName>
        <fullName evidence="3">Enoyl-CoA hydratase</fullName>
    </submittedName>
</protein>
<evidence type="ECO:0000313" key="3">
    <source>
        <dbReference type="EMBL" id="SFN06968.1"/>
    </source>
</evidence>
<dbReference type="PANTHER" id="PTHR43802:SF1">
    <property type="entry name" value="IP11341P-RELATED"/>
    <property type="match status" value="1"/>
</dbReference>
<dbReference type="InParanoid" id="A0A1I4W073"/>
<evidence type="ECO:0000256" key="2">
    <source>
        <dbReference type="RuleBase" id="RU003707"/>
    </source>
</evidence>